<feature type="compositionally biased region" description="Low complexity" evidence="3">
    <location>
        <begin position="242"/>
        <end position="254"/>
    </location>
</feature>
<sequence>MLAVIDERGFARVGELGETFGVSDVTVRADLDELDRLKAIRRVHGGAVIRSRHLQAEPTFEQAIGASAAEKRTIGSLAASLVQPGQSVLLDVGSTALAVAEALVAREDLSDVVVITNGLSIALALEPGVVLGRLTVIVTGGTLRPQQHSLVEPLASPLLRGLHADLAFIGCNGVDGALGVTNVNLPEAQVKRLMLESASRAVIIADRSKLGQVHLGTVGALGEFDALVTGAVGGPAPGSAGGSAPDALAGPAPGASGGGAPDALAEAFEQAGLLVITDLATAARF</sequence>
<organism evidence="5 6">
    <name type="scientific">Subtercola boreus</name>
    <dbReference type="NCBI Taxonomy" id="120213"/>
    <lineage>
        <taxon>Bacteria</taxon>
        <taxon>Bacillati</taxon>
        <taxon>Actinomycetota</taxon>
        <taxon>Actinomycetes</taxon>
        <taxon>Micrococcales</taxon>
        <taxon>Microbacteriaceae</taxon>
        <taxon>Subtercola</taxon>
    </lineage>
</organism>
<name>A0A3E0VT78_9MICO</name>
<keyword evidence="1" id="KW-0805">Transcription regulation</keyword>
<dbReference type="InterPro" id="IPR014036">
    <property type="entry name" value="DeoR-like_C"/>
</dbReference>
<feature type="region of interest" description="Disordered" evidence="3">
    <location>
        <begin position="236"/>
        <end position="261"/>
    </location>
</feature>
<reference evidence="5 6" key="1">
    <citation type="submission" date="2017-04" db="EMBL/GenBank/DDBJ databases">
        <title>Comparative genome analysis of Subtercola boreus.</title>
        <authorList>
            <person name="Cho Y.-J."/>
            <person name="Cho A."/>
            <person name="Kim O.-S."/>
            <person name="Lee J.-I."/>
        </authorList>
    </citation>
    <scope>NUCLEOTIDE SEQUENCE [LARGE SCALE GENOMIC DNA]</scope>
    <source>
        <strain evidence="5 6">P27479</strain>
    </source>
</reference>
<evidence type="ECO:0000256" key="2">
    <source>
        <dbReference type="ARBA" id="ARBA00023163"/>
    </source>
</evidence>
<comment type="caution">
    <text evidence="5">The sequence shown here is derived from an EMBL/GenBank/DDBJ whole genome shotgun (WGS) entry which is preliminary data.</text>
</comment>
<dbReference type="Proteomes" id="UP000256541">
    <property type="component" value="Unassembled WGS sequence"/>
</dbReference>
<accession>A0A3E0VT78</accession>
<feature type="domain" description="HTH deoR-type" evidence="4">
    <location>
        <begin position="1"/>
        <end position="49"/>
    </location>
</feature>
<dbReference type="SMART" id="SM00420">
    <property type="entry name" value="HTH_DEOR"/>
    <property type="match status" value="1"/>
</dbReference>
<dbReference type="Pfam" id="PF00455">
    <property type="entry name" value="DeoRC"/>
    <property type="match status" value="1"/>
</dbReference>
<dbReference type="PANTHER" id="PTHR30363">
    <property type="entry name" value="HTH-TYPE TRANSCRIPTIONAL REGULATOR SRLR-RELATED"/>
    <property type="match status" value="1"/>
</dbReference>
<dbReference type="EMBL" id="NBXB01000041">
    <property type="protein sequence ID" value="RFA12573.1"/>
    <property type="molecule type" value="Genomic_DNA"/>
</dbReference>
<evidence type="ECO:0000313" key="5">
    <source>
        <dbReference type="EMBL" id="RFA12573.1"/>
    </source>
</evidence>
<evidence type="ECO:0000259" key="4">
    <source>
        <dbReference type="PROSITE" id="PS51000"/>
    </source>
</evidence>
<dbReference type="PROSITE" id="PS51000">
    <property type="entry name" value="HTH_DEOR_2"/>
    <property type="match status" value="1"/>
</dbReference>
<dbReference type="AlphaFoldDB" id="A0A3E0VT78"/>
<dbReference type="PANTHER" id="PTHR30363:SF44">
    <property type="entry name" value="AGA OPERON TRANSCRIPTIONAL REPRESSOR-RELATED"/>
    <property type="match status" value="1"/>
</dbReference>
<dbReference type="GO" id="GO:0003700">
    <property type="term" value="F:DNA-binding transcription factor activity"/>
    <property type="evidence" value="ECO:0007669"/>
    <property type="project" value="InterPro"/>
</dbReference>
<dbReference type="SUPFAM" id="SSF46785">
    <property type="entry name" value="Winged helix' DNA-binding domain"/>
    <property type="match status" value="1"/>
</dbReference>
<dbReference type="PRINTS" id="PR00037">
    <property type="entry name" value="HTHLACR"/>
</dbReference>
<dbReference type="SMART" id="SM01134">
    <property type="entry name" value="DeoRC"/>
    <property type="match status" value="1"/>
</dbReference>
<evidence type="ECO:0000313" key="6">
    <source>
        <dbReference type="Proteomes" id="UP000256541"/>
    </source>
</evidence>
<protein>
    <recommendedName>
        <fullName evidence="4">HTH deoR-type domain-containing protein</fullName>
    </recommendedName>
</protein>
<dbReference type="InterPro" id="IPR036390">
    <property type="entry name" value="WH_DNA-bd_sf"/>
</dbReference>
<evidence type="ECO:0000256" key="1">
    <source>
        <dbReference type="ARBA" id="ARBA00023015"/>
    </source>
</evidence>
<evidence type="ECO:0000256" key="3">
    <source>
        <dbReference type="SAM" id="MobiDB-lite"/>
    </source>
</evidence>
<keyword evidence="2" id="KW-0804">Transcription</keyword>
<gene>
    <name evidence="5" type="ORF">B7R22_15430</name>
</gene>
<dbReference type="InterPro" id="IPR037171">
    <property type="entry name" value="NagB/RpiA_transferase-like"/>
</dbReference>
<dbReference type="Gene3D" id="3.40.50.1360">
    <property type="match status" value="1"/>
</dbReference>
<dbReference type="InterPro" id="IPR001034">
    <property type="entry name" value="DeoR_HTH"/>
</dbReference>
<dbReference type="InterPro" id="IPR050313">
    <property type="entry name" value="Carb_Metab_HTH_regulators"/>
</dbReference>
<dbReference type="Pfam" id="PF08220">
    <property type="entry name" value="HTH_DeoR"/>
    <property type="match status" value="1"/>
</dbReference>
<dbReference type="OrthoDB" id="7688673at2"/>
<dbReference type="SUPFAM" id="SSF100950">
    <property type="entry name" value="NagB/RpiA/CoA transferase-like"/>
    <property type="match status" value="1"/>
</dbReference>
<proteinExistence type="predicted"/>